<keyword evidence="3" id="KW-1185">Reference proteome</keyword>
<name>A0ABU7GWL0_9PSED</name>
<gene>
    <name evidence="2" type="ORF">V0R55_24740</name>
</gene>
<evidence type="ECO:0000313" key="2">
    <source>
        <dbReference type="EMBL" id="MEE1883376.1"/>
    </source>
</evidence>
<evidence type="ECO:0000256" key="1">
    <source>
        <dbReference type="SAM" id="MobiDB-lite"/>
    </source>
</evidence>
<protein>
    <recommendedName>
        <fullName evidence="4">Type II toxin-antitoxin system HicA family toxin</fullName>
    </recommendedName>
</protein>
<dbReference type="RefSeq" id="WP_330126553.1">
    <property type="nucleotide sequence ID" value="NZ_JAZDQQ010000032.1"/>
</dbReference>
<evidence type="ECO:0008006" key="4">
    <source>
        <dbReference type="Google" id="ProtNLM"/>
    </source>
</evidence>
<organism evidence="2 3">
    <name type="scientific">Pseudomonas soli</name>
    <dbReference type="NCBI Taxonomy" id="1306993"/>
    <lineage>
        <taxon>Bacteria</taxon>
        <taxon>Pseudomonadati</taxon>
        <taxon>Pseudomonadota</taxon>
        <taxon>Gammaproteobacteria</taxon>
        <taxon>Pseudomonadales</taxon>
        <taxon>Pseudomonadaceae</taxon>
        <taxon>Pseudomonas</taxon>
    </lineage>
</organism>
<accession>A0ABU7GWL0</accession>
<dbReference type="EMBL" id="JAZDQQ010000032">
    <property type="protein sequence ID" value="MEE1883376.1"/>
    <property type="molecule type" value="Genomic_DNA"/>
</dbReference>
<evidence type="ECO:0000313" key="3">
    <source>
        <dbReference type="Proteomes" id="UP001329505"/>
    </source>
</evidence>
<comment type="caution">
    <text evidence="2">The sequence shown here is derived from an EMBL/GenBank/DDBJ whole genome shotgun (WGS) entry which is preliminary data.</text>
</comment>
<dbReference type="Proteomes" id="UP001329505">
    <property type="component" value="Unassembled WGS sequence"/>
</dbReference>
<reference evidence="2 3" key="1">
    <citation type="submission" date="2024-01" db="EMBL/GenBank/DDBJ databases">
        <title>Unpublished Manusciprt.</title>
        <authorList>
            <person name="Duman M."/>
            <person name="Valdes E.G."/>
            <person name="Ajmi N."/>
            <person name="Altun S."/>
            <person name="Saticioglu I.B."/>
        </authorList>
    </citation>
    <scope>NUCLEOTIDE SEQUENCE [LARGE SCALE GENOMIC DNA]</scope>
    <source>
        <strain evidence="2 3">139P</strain>
    </source>
</reference>
<feature type="region of interest" description="Disordered" evidence="1">
    <location>
        <begin position="31"/>
        <end position="65"/>
    </location>
</feature>
<proteinExistence type="predicted"/>
<sequence>MTPLQRNTVQQLLSQGFRVVEEAGGVVRVTRNGDNRVVQGDGTQKRGHHSVPVTDGRSPSQRGRV</sequence>